<dbReference type="RefSeq" id="WP_126139658.1">
    <property type="nucleotide sequence ID" value="NZ_RXHU01000011.1"/>
</dbReference>
<dbReference type="AlphaFoldDB" id="A0A3S0BPF9"/>
<protein>
    <submittedName>
        <fullName evidence="1">DUF192 domain-containing protein</fullName>
    </submittedName>
</protein>
<keyword evidence="2" id="KW-1185">Reference proteome</keyword>
<organism evidence="1 2">
    <name type="scientific">Paenibacillus whitsoniae</name>
    <dbReference type="NCBI Taxonomy" id="2496558"/>
    <lineage>
        <taxon>Bacteria</taxon>
        <taxon>Bacillati</taxon>
        <taxon>Bacillota</taxon>
        <taxon>Bacilli</taxon>
        <taxon>Bacillales</taxon>
        <taxon>Paenibacillaceae</taxon>
        <taxon>Paenibacillus</taxon>
    </lineage>
</organism>
<evidence type="ECO:0000313" key="1">
    <source>
        <dbReference type="EMBL" id="RTE11207.1"/>
    </source>
</evidence>
<evidence type="ECO:0000313" key="2">
    <source>
        <dbReference type="Proteomes" id="UP000276128"/>
    </source>
</evidence>
<name>A0A3S0BPF9_9BACL</name>
<dbReference type="OrthoDB" id="9813379at2"/>
<dbReference type="InterPro" id="IPR038695">
    <property type="entry name" value="Saro_0823-like_sf"/>
</dbReference>
<gene>
    <name evidence="1" type="ORF">EJQ19_02660</name>
</gene>
<dbReference type="EMBL" id="RXHU01000011">
    <property type="protein sequence ID" value="RTE11207.1"/>
    <property type="molecule type" value="Genomic_DNA"/>
</dbReference>
<dbReference type="Pfam" id="PF02643">
    <property type="entry name" value="DUF192"/>
    <property type="match status" value="1"/>
</dbReference>
<dbReference type="InterPro" id="IPR003795">
    <property type="entry name" value="DUF192"/>
</dbReference>
<accession>A0A3S0BPF9</accession>
<reference evidence="1 2" key="1">
    <citation type="submission" date="2018-12" db="EMBL/GenBank/DDBJ databases">
        <title>Bacillus ochoae sp. nov., Paenibacillus whitsoniae sp. nov., Paenibacillus spiritus sp. nov. Isolated from the Mars Exploration Rover during spacecraft assembly.</title>
        <authorList>
            <person name="Seuylemezian A."/>
            <person name="Vaishampayan P."/>
        </authorList>
    </citation>
    <scope>NUCLEOTIDE SEQUENCE [LARGE SCALE GENOMIC DNA]</scope>
    <source>
        <strain evidence="1 2">MER 54</strain>
    </source>
</reference>
<proteinExistence type="predicted"/>
<sequence>MKIIIKDSNFILADQVQFADTFMSRFKGWMGKTEIFEGEALVIEPCNSIHTFFMKLPIDVIFLNKKNEIVFYQEGMRPYKISSIISDAQKVIELRIGKIHESKLRYKDSIIFVEN</sequence>
<dbReference type="Proteomes" id="UP000276128">
    <property type="component" value="Unassembled WGS sequence"/>
</dbReference>
<comment type="caution">
    <text evidence="1">The sequence shown here is derived from an EMBL/GenBank/DDBJ whole genome shotgun (WGS) entry which is preliminary data.</text>
</comment>
<dbReference type="Gene3D" id="2.60.120.1140">
    <property type="entry name" value="Protein of unknown function DUF192"/>
    <property type="match status" value="1"/>
</dbReference>